<evidence type="ECO:0000256" key="12">
    <source>
        <dbReference type="ARBA" id="ARBA00023273"/>
    </source>
</evidence>
<feature type="non-terminal residue" evidence="14">
    <location>
        <position position="600"/>
    </location>
</feature>
<keyword evidence="2" id="KW-0963">Cytoplasm</keyword>
<evidence type="ECO:0000256" key="6">
    <source>
        <dbReference type="ARBA" id="ARBA00022840"/>
    </source>
</evidence>
<keyword evidence="6" id="KW-0067">ATP-binding</keyword>
<dbReference type="Gene3D" id="3.20.180.20">
    <property type="entry name" value="Dynein heavy chain, N-terminal domain 2"/>
    <property type="match status" value="1"/>
</dbReference>
<evidence type="ECO:0000256" key="1">
    <source>
        <dbReference type="ARBA" id="ARBA00004430"/>
    </source>
</evidence>
<dbReference type="GO" id="GO:0005874">
    <property type="term" value="C:microtubule"/>
    <property type="evidence" value="ECO:0007669"/>
    <property type="project" value="UniProtKB-KW"/>
</dbReference>
<keyword evidence="3" id="KW-0493">Microtubule</keyword>
<proteinExistence type="predicted"/>
<comment type="caution">
    <text evidence="14">The sequence shown here is derived from an EMBL/GenBank/DDBJ whole genome shotgun (WGS) entry which is preliminary data.</text>
</comment>
<dbReference type="EMBL" id="SNRW01019055">
    <property type="protein sequence ID" value="KAA6366732.1"/>
    <property type="molecule type" value="Genomic_DNA"/>
</dbReference>
<protein>
    <submittedName>
        <fullName evidence="14">Putative dynein heavy chain</fullName>
    </submittedName>
</protein>
<evidence type="ECO:0000256" key="7">
    <source>
        <dbReference type="ARBA" id="ARBA00023017"/>
    </source>
</evidence>
<dbReference type="Gene3D" id="1.10.287.2620">
    <property type="match status" value="1"/>
</dbReference>
<evidence type="ECO:0000256" key="9">
    <source>
        <dbReference type="ARBA" id="ARBA00023069"/>
    </source>
</evidence>
<dbReference type="InterPro" id="IPR026983">
    <property type="entry name" value="DHC"/>
</dbReference>
<evidence type="ECO:0000313" key="15">
    <source>
        <dbReference type="Proteomes" id="UP000324800"/>
    </source>
</evidence>
<evidence type="ECO:0000259" key="13">
    <source>
        <dbReference type="Pfam" id="PF08393"/>
    </source>
</evidence>
<dbReference type="GO" id="GO:0005524">
    <property type="term" value="F:ATP binding"/>
    <property type="evidence" value="ECO:0007669"/>
    <property type="project" value="UniProtKB-KW"/>
</dbReference>
<evidence type="ECO:0000256" key="4">
    <source>
        <dbReference type="ARBA" id="ARBA00022737"/>
    </source>
</evidence>
<evidence type="ECO:0000256" key="8">
    <source>
        <dbReference type="ARBA" id="ARBA00023054"/>
    </source>
</evidence>
<dbReference type="GO" id="GO:0030286">
    <property type="term" value="C:dynein complex"/>
    <property type="evidence" value="ECO:0007669"/>
    <property type="project" value="UniProtKB-KW"/>
</dbReference>
<evidence type="ECO:0000256" key="11">
    <source>
        <dbReference type="ARBA" id="ARBA00023212"/>
    </source>
</evidence>
<dbReference type="GO" id="GO:0005930">
    <property type="term" value="C:axoneme"/>
    <property type="evidence" value="ECO:0007669"/>
    <property type="project" value="UniProtKB-SubCell"/>
</dbReference>
<dbReference type="AlphaFoldDB" id="A0A5J4UA01"/>
<organism evidence="14 15">
    <name type="scientific">Streblomastix strix</name>
    <dbReference type="NCBI Taxonomy" id="222440"/>
    <lineage>
        <taxon>Eukaryota</taxon>
        <taxon>Metamonada</taxon>
        <taxon>Preaxostyla</taxon>
        <taxon>Oxymonadida</taxon>
        <taxon>Streblomastigidae</taxon>
        <taxon>Streblomastix</taxon>
    </lineage>
</organism>
<dbReference type="PANTHER" id="PTHR45703">
    <property type="entry name" value="DYNEIN HEAVY CHAIN"/>
    <property type="match status" value="1"/>
</dbReference>
<dbReference type="GO" id="GO:0051959">
    <property type="term" value="F:dynein light intermediate chain binding"/>
    <property type="evidence" value="ECO:0007669"/>
    <property type="project" value="InterPro"/>
</dbReference>
<evidence type="ECO:0000313" key="14">
    <source>
        <dbReference type="EMBL" id="KAA6366732.1"/>
    </source>
</evidence>
<keyword evidence="12" id="KW-0966">Cell projection</keyword>
<evidence type="ECO:0000256" key="3">
    <source>
        <dbReference type="ARBA" id="ARBA00022701"/>
    </source>
</evidence>
<evidence type="ECO:0000256" key="2">
    <source>
        <dbReference type="ARBA" id="ARBA00022490"/>
    </source>
</evidence>
<keyword evidence="11" id="KW-0206">Cytoskeleton</keyword>
<feature type="domain" description="Dynein heavy chain linker" evidence="13">
    <location>
        <begin position="284"/>
        <end position="442"/>
    </location>
</feature>
<dbReference type="OrthoDB" id="6606719at2759"/>
<dbReference type="Proteomes" id="UP000324800">
    <property type="component" value="Unassembled WGS sequence"/>
</dbReference>
<dbReference type="GO" id="GO:0007018">
    <property type="term" value="P:microtubule-based movement"/>
    <property type="evidence" value="ECO:0007669"/>
    <property type="project" value="InterPro"/>
</dbReference>
<accession>A0A5J4UA01</accession>
<reference evidence="14 15" key="1">
    <citation type="submission" date="2019-03" db="EMBL/GenBank/DDBJ databases">
        <title>Single cell metagenomics reveals metabolic interactions within the superorganism composed of flagellate Streblomastix strix and complex community of Bacteroidetes bacteria on its surface.</title>
        <authorList>
            <person name="Treitli S.C."/>
            <person name="Kolisko M."/>
            <person name="Husnik F."/>
            <person name="Keeling P."/>
            <person name="Hampl V."/>
        </authorList>
    </citation>
    <scope>NUCLEOTIDE SEQUENCE [LARGE SCALE GENOMIC DNA]</scope>
    <source>
        <strain evidence="14">ST1C</strain>
    </source>
</reference>
<evidence type="ECO:0000256" key="5">
    <source>
        <dbReference type="ARBA" id="ARBA00022741"/>
    </source>
</evidence>
<dbReference type="FunFam" id="3.20.180.20:FF:000001">
    <property type="entry name" value="Dynein axonemal heavy chain 5"/>
    <property type="match status" value="1"/>
</dbReference>
<evidence type="ECO:0000256" key="10">
    <source>
        <dbReference type="ARBA" id="ARBA00023175"/>
    </source>
</evidence>
<sequence>MRQKIDDSTLLSMPGTKDEFTIETNAQLALDIQHDIQVIADQVAKNAEYQLLFNVKEDKFEDLGQLQKDIELRVTLWNSMIQWEKMQQNWMTAEFKELNPDTINQNIAKFTKAYNKLERELPPNGAVPKAKQRVQQMTQAYPVVYNLRNKDLKPHHWVKIKELLYLDPDAKESDFTLEQLIQIGAIEKRGELASISDEASSEAVLNELLHQVMDKWQHMELHAKPFHGESYLLVDIDDLMRELDDSQVQLATIRGSRHVGPIKEMVDFWVSRLAYFNEVLDDWSKKFHECDKFWHDIMKACYEFPSALRATTQPGLANIFRQHNQTMDQIQVALNGLLNTKRNAFGRFFFLPNDDLLEILKEGKNPMKVMPYMNKLFDNIKTLDFSNPDDVRRMEIIAMISGEGETVQFGEEKVIPRSKPVEVWMKAIETTMVKVLKKLASEAIIEHTQLPRPQWILSTKAQHVISISQIMWTAQVEAALQSEKPVDEMKKLQLKCEKQLEELTEVVRGNLETLQRISVGALIVVDVHARDIVEEMVRDGVSSVNDFDWKKRLRYYWEAQPSKSGKPPSQKAVNTVTSLIGQASGLIGKDKKKQQKQGQA</sequence>
<comment type="subcellular location">
    <subcellularLocation>
        <location evidence="1">Cytoplasm</location>
        <location evidence="1">Cytoskeleton</location>
        <location evidence="1">Cilium axoneme</location>
    </subcellularLocation>
</comment>
<keyword evidence="8" id="KW-0175">Coiled coil</keyword>
<dbReference type="Gene3D" id="1.20.58.1120">
    <property type="match status" value="1"/>
</dbReference>
<dbReference type="GO" id="GO:0045505">
    <property type="term" value="F:dynein intermediate chain binding"/>
    <property type="evidence" value="ECO:0007669"/>
    <property type="project" value="InterPro"/>
</dbReference>
<keyword evidence="9" id="KW-0969">Cilium</keyword>
<name>A0A5J4UA01_9EUKA</name>
<dbReference type="Pfam" id="PF08393">
    <property type="entry name" value="DHC_N2"/>
    <property type="match status" value="1"/>
</dbReference>
<dbReference type="InterPro" id="IPR013602">
    <property type="entry name" value="Dynein_heavy_linker"/>
</dbReference>
<keyword evidence="5" id="KW-0547">Nucleotide-binding</keyword>
<keyword evidence="4" id="KW-0677">Repeat</keyword>
<dbReference type="Gene3D" id="1.20.140.100">
    <property type="entry name" value="Dynein heavy chain, N-terminal domain 2"/>
    <property type="match status" value="2"/>
</dbReference>
<gene>
    <name evidence="14" type="ORF">EZS28_037741</name>
</gene>
<keyword evidence="7" id="KW-0243">Dynein</keyword>
<dbReference type="InterPro" id="IPR042222">
    <property type="entry name" value="Dynein_2_N"/>
</dbReference>
<dbReference type="InterPro" id="IPR042228">
    <property type="entry name" value="Dynein_linker_3"/>
</dbReference>
<dbReference type="PANTHER" id="PTHR45703:SF36">
    <property type="entry name" value="DYNEIN HEAVY CHAIN, CYTOPLASMIC"/>
    <property type="match status" value="1"/>
</dbReference>
<keyword evidence="10" id="KW-0505">Motor protein</keyword>